<dbReference type="InterPro" id="IPR007197">
    <property type="entry name" value="rSAM"/>
</dbReference>
<name>A0ABY6BMI6_9GAMM</name>
<evidence type="ECO:0000313" key="7">
    <source>
        <dbReference type="EMBL" id="UXI70678.1"/>
    </source>
</evidence>
<evidence type="ECO:0000256" key="5">
    <source>
        <dbReference type="ARBA" id="ARBA00023014"/>
    </source>
</evidence>
<dbReference type="Gene3D" id="3.20.20.70">
    <property type="entry name" value="Aldolase class I"/>
    <property type="match status" value="2"/>
</dbReference>
<dbReference type="CDD" id="cd21109">
    <property type="entry name" value="SPASM"/>
    <property type="match status" value="1"/>
</dbReference>
<keyword evidence="2" id="KW-0949">S-adenosyl-L-methionine</keyword>
<sequence length="418" mass="46463">MIRAGLRRAPSVSHCTFPWKWLVVTEKGDVMPCCFTNEPIGNLRDQSVDEVWNGKAMKTLRRRITQGRVHPLCARAGCAYLASRPDKDGVPVGYTRPQLTESEAVSFDDAAYLANNPDVAAAVERGLLADGLDHYAQFGKAEGRQFPNISNVRNTLSPSAQALISYSRGEAVVTHAPTQVVLGVTTQCNLTCVMCPHGVGTIADPQHLPESTVEKLMPSLRSARWIELVGIGEPLLSPAFWTVLAEKQLAPDVYIRSNCNGYLLVQPYIDRLLDSPLREISISLDAATEETYRRIRGGDLRRVIRNLKALTARRRERGSSQLKIHVNMTLMRTNIAEVARVVSLARECDVDAVHLSQLSRFPHIHDWRVTRGDWVFDYAAEMLDYDADAARQPIRDALDAAAKLEMPLVLQNGTSAWQ</sequence>
<evidence type="ECO:0000256" key="3">
    <source>
        <dbReference type="ARBA" id="ARBA00022723"/>
    </source>
</evidence>
<keyword evidence="5" id="KW-0411">Iron-sulfur</keyword>
<dbReference type="InterPro" id="IPR023885">
    <property type="entry name" value="4Fe4S-binding_SPASM_dom"/>
</dbReference>
<dbReference type="PROSITE" id="PS51918">
    <property type="entry name" value="RADICAL_SAM"/>
    <property type="match status" value="1"/>
</dbReference>
<dbReference type="InterPro" id="IPR006638">
    <property type="entry name" value="Elp3/MiaA/NifB-like_rSAM"/>
</dbReference>
<dbReference type="SUPFAM" id="SSF102114">
    <property type="entry name" value="Radical SAM enzymes"/>
    <property type="match status" value="2"/>
</dbReference>
<dbReference type="SFLD" id="SFLDS00029">
    <property type="entry name" value="Radical_SAM"/>
    <property type="match status" value="1"/>
</dbReference>
<dbReference type="PANTHER" id="PTHR11228:SF7">
    <property type="entry name" value="PQQA PEPTIDE CYCLASE"/>
    <property type="match status" value="1"/>
</dbReference>
<dbReference type="EMBL" id="CP104694">
    <property type="protein sequence ID" value="UXI70678.1"/>
    <property type="molecule type" value="Genomic_DNA"/>
</dbReference>
<dbReference type="Pfam" id="PF04055">
    <property type="entry name" value="Radical_SAM"/>
    <property type="match status" value="1"/>
</dbReference>
<keyword evidence="3" id="KW-0479">Metal-binding</keyword>
<evidence type="ECO:0000256" key="4">
    <source>
        <dbReference type="ARBA" id="ARBA00023004"/>
    </source>
</evidence>
<dbReference type="InterPro" id="IPR058240">
    <property type="entry name" value="rSAM_sf"/>
</dbReference>
<protein>
    <submittedName>
        <fullName evidence="7">Radical SAM protein</fullName>
    </submittedName>
</protein>
<gene>
    <name evidence="7" type="ORF">N4264_13565</name>
</gene>
<dbReference type="InterPro" id="IPR013785">
    <property type="entry name" value="Aldolase_TIM"/>
</dbReference>
<dbReference type="Pfam" id="PF13186">
    <property type="entry name" value="SPASM"/>
    <property type="match status" value="1"/>
</dbReference>
<comment type="cofactor">
    <cofactor evidence="1">
        <name>[4Fe-4S] cluster</name>
        <dbReference type="ChEBI" id="CHEBI:49883"/>
    </cofactor>
</comment>
<evidence type="ECO:0000256" key="1">
    <source>
        <dbReference type="ARBA" id="ARBA00001966"/>
    </source>
</evidence>
<keyword evidence="8" id="KW-1185">Reference proteome</keyword>
<dbReference type="InterPro" id="IPR050377">
    <property type="entry name" value="Radical_SAM_PqqE_MftC-like"/>
</dbReference>
<keyword evidence="4" id="KW-0408">Iron</keyword>
<dbReference type="CDD" id="cd01335">
    <property type="entry name" value="Radical_SAM"/>
    <property type="match status" value="1"/>
</dbReference>
<evidence type="ECO:0000313" key="8">
    <source>
        <dbReference type="Proteomes" id="UP001064632"/>
    </source>
</evidence>
<dbReference type="PANTHER" id="PTHR11228">
    <property type="entry name" value="RADICAL SAM DOMAIN PROTEIN"/>
    <property type="match status" value="1"/>
</dbReference>
<proteinExistence type="predicted"/>
<dbReference type="SFLD" id="SFLDG01067">
    <property type="entry name" value="SPASM/twitch_domain_containing"/>
    <property type="match status" value="1"/>
</dbReference>
<dbReference type="SMART" id="SM00729">
    <property type="entry name" value="Elp3"/>
    <property type="match status" value="1"/>
</dbReference>
<reference evidence="7" key="1">
    <citation type="submission" date="2022-09" db="EMBL/GenBank/DDBJ databases">
        <title>Tahibacter sp. nov., isolated from a fresh water.</title>
        <authorList>
            <person name="Baek J.H."/>
            <person name="Lee J.K."/>
            <person name="Kim J.M."/>
            <person name="Jeon C.O."/>
        </authorList>
    </citation>
    <scope>NUCLEOTIDE SEQUENCE</scope>
    <source>
        <strain evidence="7">W38</strain>
    </source>
</reference>
<evidence type="ECO:0000256" key="2">
    <source>
        <dbReference type="ARBA" id="ARBA00022691"/>
    </source>
</evidence>
<evidence type="ECO:0000259" key="6">
    <source>
        <dbReference type="PROSITE" id="PS51918"/>
    </source>
</evidence>
<accession>A0ABY6BMI6</accession>
<feature type="domain" description="Radical SAM core" evidence="6">
    <location>
        <begin position="174"/>
        <end position="408"/>
    </location>
</feature>
<dbReference type="Proteomes" id="UP001064632">
    <property type="component" value="Chromosome"/>
</dbReference>
<organism evidence="7 8">
    <name type="scientific">Tahibacter amnicola</name>
    <dbReference type="NCBI Taxonomy" id="2976241"/>
    <lineage>
        <taxon>Bacteria</taxon>
        <taxon>Pseudomonadati</taxon>
        <taxon>Pseudomonadota</taxon>
        <taxon>Gammaproteobacteria</taxon>
        <taxon>Lysobacterales</taxon>
        <taxon>Rhodanobacteraceae</taxon>
        <taxon>Tahibacter</taxon>
    </lineage>
</organism>